<reference evidence="1" key="1">
    <citation type="submission" date="2020-02" db="EMBL/GenBank/DDBJ databases">
        <authorList>
            <person name="Meier V. D."/>
        </authorList>
    </citation>
    <scope>NUCLEOTIDE SEQUENCE</scope>
    <source>
        <strain evidence="1">AVDCRST_MAG89</strain>
    </source>
</reference>
<dbReference type="EMBL" id="CADCTV010000991">
    <property type="protein sequence ID" value="CAA9372365.1"/>
    <property type="molecule type" value="Genomic_DNA"/>
</dbReference>
<name>A0A6J4MYE3_9BACT</name>
<evidence type="ECO:0008006" key="2">
    <source>
        <dbReference type="Google" id="ProtNLM"/>
    </source>
</evidence>
<sequence length="50" mass="5339">MEAVIGVDPHKYVLTAVALDGQSGVLGQWTEDTSSRGLQALRTWASQGTH</sequence>
<organism evidence="1">
    <name type="scientific">uncultured Gemmatimonadota bacterium</name>
    <dbReference type="NCBI Taxonomy" id="203437"/>
    <lineage>
        <taxon>Bacteria</taxon>
        <taxon>Pseudomonadati</taxon>
        <taxon>Gemmatimonadota</taxon>
        <taxon>environmental samples</taxon>
    </lineage>
</organism>
<protein>
    <recommendedName>
        <fullName evidence="2">Mobile element protein</fullName>
    </recommendedName>
</protein>
<dbReference type="AlphaFoldDB" id="A0A6J4MYE3"/>
<proteinExistence type="predicted"/>
<gene>
    <name evidence="1" type="ORF">AVDCRST_MAG89-4706</name>
</gene>
<evidence type="ECO:0000313" key="1">
    <source>
        <dbReference type="EMBL" id="CAA9372365.1"/>
    </source>
</evidence>
<accession>A0A6J4MYE3</accession>